<evidence type="ECO:0000313" key="9">
    <source>
        <dbReference type="Proteomes" id="UP001489004"/>
    </source>
</evidence>
<comment type="caution">
    <text evidence="8">The sequence shown here is derived from an EMBL/GenBank/DDBJ whole genome shotgun (WGS) entry which is preliminary data.</text>
</comment>
<protein>
    <recommendedName>
        <fullName evidence="4">Oxidation resistance protein 1</fullName>
    </recommendedName>
</protein>
<dbReference type="SMART" id="SM00584">
    <property type="entry name" value="TLDc"/>
    <property type="match status" value="1"/>
</dbReference>
<dbReference type="PANTHER" id="PTHR23354:SF62">
    <property type="entry name" value="MUSTARD, ISOFORM V"/>
    <property type="match status" value="1"/>
</dbReference>
<gene>
    <name evidence="8" type="ORF">WJX72_011701</name>
</gene>
<evidence type="ECO:0000256" key="1">
    <source>
        <dbReference type="ARBA" id="ARBA00004173"/>
    </source>
</evidence>
<dbReference type="PROSITE" id="PS51886">
    <property type="entry name" value="TLDC"/>
    <property type="match status" value="1"/>
</dbReference>
<dbReference type="GO" id="GO:0005739">
    <property type="term" value="C:mitochondrion"/>
    <property type="evidence" value="ECO:0007669"/>
    <property type="project" value="UniProtKB-SubCell"/>
</dbReference>
<evidence type="ECO:0000256" key="4">
    <source>
        <dbReference type="ARBA" id="ARBA00040604"/>
    </source>
</evidence>
<evidence type="ECO:0000313" key="8">
    <source>
        <dbReference type="EMBL" id="KAK9809227.1"/>
    </source>
</evidence>
<evidence type="ECO:0000256" key="3">
    <source>
        <dbReference type="ARBA" id="ARBA00023128"/>
    </source>
</evidence>
<organism evidence="8 9">
    <name type="scientific">[Myrmecia] bisecta</name>
    <dbReference type="NCBI Taxonomy" id="41462"/>
    <lineage>
        <taxon>Eukaryota</taxon>
        <taxon>Viridiplantae</taxon>
        <taxon>Chlorophyta</taxon>
        <taxon>core chlorophytes</taxon>
        <taxon>Trebouxiophyceae</taxon>
        <taxon>Trebouxiales</taxon>
        <taxon>Trebouxiaceae</taxon>
        <taxon>Myrmecia</taxon>
    </lineage>
</organism>
<feature type="compositionally biased region" description="Polar residues" evidence="6">
    <location>
        <begin position="148"/>
        <end position="162"/>
    </location>
</feature>
<reference evidence="8 9" key="1">
    <citation type="journal article" date="2024" name="Nat. Commun.">
        <title>Phylogenomics reveals the evolutionary origins of lichenization in chlorophyte algae.</title>
        <authorList>
            <person name="Puginier C."/>
            <person name="Libourel C."/>
            <person name="Otte J."/>
            <person name="Skaloud P."/>
            <person name="Haon M."/>
            <person name="Grisel S."/>
            <person name="Petersen M."/>
            <person name="Berrin J.G."/>
            <person name="Delaux P.M."/>
            <person name="Dal Grande F."/>
            <person name="Keller J."/>
        </authorList>
    </citation>
    <scope>NUCLEOTIDE SEQUENCE [LARGE SCALE GENOMIC DNA]</scope>
    <source>
        <strain evidence="8 9">SAG 2043</strain>
    </source>
</reference>
<keyword evidence="5" id="KW-0175">Coiled coil</keyword>
<feature type="coiled-coil region" evidence="5">
    <location>
        <begin position="14"/>
        <end position="41"/>
    </location>
</feature>
<evidence type="ECO:0000256" key="6">
    <source>
        <dbReference type="SAM" id="MobiDB-lite"/>
    </source>
</evidence>
<evidence type="ECO:0000256" key="2">
    <source>
        <dbReference type="ARBA" id="ARBA00009540"/>
    </source>
</evidence>
<feature type="region of interest" description="Disordered" evidence="6">
    <location>
        <begin position="142"/>
        <end position="173"/>
    </location>
</feature>
<name>A0AAW1PL21_9CHLO</name>
<keyword evidence="9" id="KW-1185">Reference proteome</keyword>
<dbReference type="Pfam" id="PF07534">
    <property type="entry name" value="TLD"/>
    <property type="match status" value="1"/>
</dbReference>
<comment type="similarity">
    <text evidence="2">Belongs to the OXR1 family.</text>
</comment>
<keyword evidence="3" id="KW-0496">Mitochondrion</keyword>
<proteinExistence type="inferred from homology"/>
<dbReference type="InterPro" id="IPR006571">
    <property type="entry name" value="TLDc_dom"/>
</dbReference>
<evidence type="ECO:0000256" key="5">
    <source>
        <dbReference type="SAM" id="Coils"/>
    </source>
</evidence>
<dbReference type="EMBL" id="JALJOR010000011">
    <property type="protein sequence ID" value="KAK9809227.1"/>
    <property type="molecule type" value="Genomic_DNA"/>
</dbReference>
<dbReference type="Proteomes" id="UP001489004">
    <property type="component" value="Unassembled WGS sequence"/>
</dbReference>
<dbReference type="PANTHER" id="PTHR23354">
    <property type="entry name" value="NUCLEOLAR PROTEIN 7/ESTROGEN RECEPTOR COACTIVATOR-RELATED"/>
    <property type="match status" value="1"/>
</dbReference>
<feature type="domain" description="TLDc" evidence="7">
    <location>
        <begin position="208"/>
        <end position="389"/>
    </location>
</feature>
<dbReference type="AlphaFoldDB" id="A0AAW1PL21"/>
<sequence>MPKSLLPTSSMSTLAAASAELKLLKLRETQLLQEIALLQAQEQKPGPGVGDPEGDAAAGLTQYVLQSHPVLFQTPAGKVAGRVLVNETSLLFVEVRAKITPEEFVGIRSVNRAASAAVDAASQGQRGCHAVSWPRSISASVLQSSASTGAEASPSPTDSPSKQGLAGEGQQPYLPKLGSRVRMYLRQTWTSGTELDGSKCQGPGDWEDEYGPTDEVGLWEVLWKDGGGNGPLRRLKFEASARTRQMVHQHVENWAVDTTPESSAGSGGASRAPTVLVVRDTRGYIFGCYTSDAWRVAPRYYGTGECFVYTLAPQMRAWHWERRGPASNNNFFMYGAHDSLAIGGGGHFALWLDNELMYGASGPCQTFASPCLSSSQDFAISKLELWSII</sequence>
<evidence type="ECO:0000259" key="7">
    <source>
        <dbReference type="PROSITE" id="PS51886"/>
    </source>
</evidence>
<comment type="subcellular location">
    <subcellularLocation>
        <location evidence="1">Mitochondrion</location>
    </subcellularLocation>
</comment>
<accession>A0AAW1PL21</accession>